<evidence type="ECO:0000313" key="1">
    <source>
        <dbReference type="EMBL" id="GAU99798.1"/>
    </source>
</evidence>
<organism evidence="1 2">
    <name type="scientific">Ramazzottius varieornatus</name>
    <name type="common">Water bear</name>
    <name type="synonym">Tardigrade</name>
    <dbReference type="NCBI Taxonomy" id="947166"/>
    <lineage>
        <taxon>Eukaryota</taxon>
        <taxon>Metazoa</taxon>
        <taxon>Ecdysozoa</taxon>
        <taxon>Tardigrada</taxon>
        <taxon>Eutardigrada</taxon>
        <taxon>Parachela</taxon>
        <taxon>Hypsibioidea</taxon>
        <taxon>Ramazzottiidae</taxon>
        <taxon>Ramazzottius</taxon>
    </lineage>
</organism>
<comment type="caution">
    <text evidence="1">The sequence shown here is derived from an EMBL/GenBank/DDBJ whole genome shotgun (WGS) entry which is preliminary data.</text>
</comment>
<evidence type="ECO:0000313" key="2">
    <source>
        <dbReference type="Proteomes" id="UP000186922"/>
    </source>
</evidence>
<dbReference type="AlphaFoldDB" id="A0A1D1VMS2"/>
<proteinExistence type="predicted"/>
<keyword evidence="2" id="KW-1185">Reference proteome</keyword>
<sequence>MSKQLIQPQLQQRSTVASLSFAIKKFIASVIPNSEDTGETAGTPRATVSSKKSTRCRYCPRKTERRSMIVCWLM</sequence>
<dbReference type="EMBL" id="BDGG01000005">
    <property type="protein sequence ID" value="GAU99798.1"/>
    <property type="molecule type" value="Genomic_DNA"/>
</dbReference>
<accession>A0A1D1VMS2</accession>
<dbReference type="OrthoDB" id="66881at2759"/>
<name>A0A1D1VMS2_RAMVA</name>
<gene>
    <name evidence="1" type="primary">RvY_10748-1</name>
    <name evidence="1" type="synonym">RvY_10748.1</name>
    <name evidence="1" type="ORF">RvY_10748</name>
</gene>
<protein>
    <submittedName>
        <fullName evidence="1">Uncharacterized protein</fullName>
    </submittedName>
</protein>
<dbReference type="Proteomes" id="UP000186922">
    <property type="component" value="Unassembled WGS sequence"/>
</dbReference>
<reference evidence="1 2" key="1">
    <citation type="journal article" date="2016" name="Nat. Commun.">
        <title>Extremotolerant tardigrade genome and improved radiotolerance of human cultured cells by tardigrade-unique protein.</title>
        <authorList>
            <person name="Hashimoto T."/>
            <person name="Horikawa D.D."/>
            <person name="Saito Y."/>
            <person name="Kuwahara H."/>
            <person name="Kozuka-Hata H."/>
            <person name="Shin-I T."/>
            <person name="Minakuchi Y."/>
            <person name="Ohishi K."/>
            <person name="Motoyama A."/>
            <person name="Aizu T."/>
            <person name="Enomoto A."/>
            <person name="Kondo K."/>
            <person name="Tanaka S."/>
            <person name="Hara Y."/>
            <person name="Koshikawa S."/>
            <person name="Sagara H."/>
            <person name="Miura T."/>
            <person name="Yokobori S."/>
            <person name="Miyagawa K."/>
            <person name="Suzuki Y."/>
            <person name="Kubo T."/>
            <person name="Oyama M."/>
            <person name="Kohara Y."/>
            <person name="Fujiyama A."/>
            <person name="Arakawa K."/>
            <person name="Katayama T."/>
            <person name="Toyoda A."/>
            <person name="Kunieda T."/>
        </authorList>
    </citation>
    <scope>NUCLEOTIDE SEQUENCE [LARGE SCALE GENOMIC DNA]</scope>
    <source>
        <strain evidence="1 2">YOKOZUNA-1</strain>
    </source>
</reference>